<dbReference type="InterPro" id="IPR037523">
    <property type="entry name" value="VOC_core"/>
</dbReference>
<name>A0ABR8XEI9_9BACL</name>
<evidence type="ECO:0000313" key="2">
    <source>
        <dbReference type="EMBL" id="MBD8027648.1"/>
    </source>
</evidence>
<evidence type="ECO:0000259" key="1">
    <source>
        <dbReference type="PROSITE" id="PS51819"/>
    </source>
</evidence>
<organism evidence="2 3">
    <name type="scientific">Ureibacillus galli</name>
    <dbReference type="NCBI Taxonomy" id="2762222"/>
    <lineage>
        <taxon>Bacteria</taxon>
        <taxon>Bacillati</taxon>
        <taxon>Bacillota</taxon>
        <taxon>Bacilli</taxon>
        <taxon>Bacillales</taxon>
        <taxon>Caryophanaceae</taxon>
        <taxon>Ureibacillus</taxon>
    </lineage>
</organism>
<dbReference type="CDD" id="cd06587">
    <property type="entry name" value="VOC"/>
    <property type="match status" value="1"/>
</dbReference>
<comment type="caution">
    <text evidence="2">The sequence shown here is derived from an EMBL/GenBank/DDBJ whole genome shotgun (WGS) entry which is preliminary data.</text>
</comment>
<reference evidence="2 3" key="1">
    <citation type="submission" date="2020-08" db="EMBL/GenBank/DDBJ databases">
        <title>A Genomic Blueprint of the Chicken Gut Microbiome.</title>
        <authorList>
            <person name="Gilroy R."/>
            <person name="Ravi A."/>
            <person name="Getino M."/>
            <person name="Pursley I."/>
            <person name="Horton D.L."/>
            <person name="Alikhan N.-F."/>
            <person name="Baker D."/>
            <person name="Gharbi K."/>
            <person name="Hall N."/>
            <person name="Watson M."/>
            <person name="Adriaenssens E.M."/>
            <person name="Foster-Nyarko E."/>
            <person name="Jarju S."/>
            <person name="Secka A."/>
            <person name="Antonio M."/>
            <person name="Oren A."/>
            <person name="Chaudhuri R."/>
            <person name="La Ragione R.M."/>
            <person name="Hildebrand F."/>
            <person name="Pallen M.J."/>
        </authorList>
    </citation>
    <scope>NUCLEOTIDE SEQUENCE [LARGE SCALE GENOMIC DNA]</scope>
    <source>
        <strain evidence="2 3">Re31</strain>
    </source>
</reference>
<sequence>MLTGLVRVGTIYIPVKKVEVAAKWYKEKIGAVVSYIDSDKAIINFANLSFFLVKSKDESANFVDSNGIERFSITFEVDGLNALHNLHSDFKNNDIQVGDIEDRGHAGKNFVFADIDGNKFDVWSELSAKFKETFGENWRDKQ</sequence>
<dbReference type="InterPro" id="IPR029068">
    <property type="entry name" value="Glyas_Bleomycin-R_OHBP_Dase"/>
</dbReference>
<proteinExistence type="predicted"/>
<keyword evidence="3" id="KW-1185">Reference proteome</keyword>
<dbReference type="RefSeq" id="WP_191708079.1">
    <property type="nucleotide sequence ID" value="NZ_JACSQA010000022.1"/>
</dbReference>
<feature type="domain" description="VOC" evidence="1">
    <location>
        <begin position="7"/>
        <end position="125"/>
    </location>
</feature>
<dbReference type="Gene3D" id="3.10.180.10">
    <property type="entry name" value="2,3-Dihydroxybiphenyl 1,2-Dioxygenase, domain 1"/>
    <property type="match status" value="1"/>
</dbReference>
<dbReference type="InterPro" id="IPR004360">
    <property type="entry name" value="Glyas_Fos-R_dOase_dom"/>
</dbReference>
<evidence type="ECO:0000313" key="3">
    <source>
        <dbReference type="Proteomes" id="UP000640930"/>
    </source>
</evidence>
<protein>
    <submittedName>
        <fullName evidence="2">VOC family protein</fullName>
    </submittedName>
</protein>
<dbReference type="SUPFAM" id="SSF54593">
    <property type="entry name" value="Glyoxalase/Bleomycin resistance protein/Dihydroxybiphenyl dioxygenase"/>
    <property type="match status" value="1"/>
</dbReference>
<accession>A0ABR8XEI9</accession>
<dbReference type="EMBL" id="JACSQA010000022">
    <property type="protein sequence ID" value="MBD8027648.1"/>
    <property type="molecule type" value="Genomic_DNA"/>
</dbReference>
<dbReference type="PROSITE" id="PS51819">
    <property type="entry name" value="VOC"/>
    <property type="match status" value="1"/>
</dbReference>
<gene>
    <name evidence="2" type="ORF">H9636_13400</name>
</gene>
<dbReference type="Proteomes" id="UP000640930">
    <property type="component" value="Unassembled WGS sequence"/>
</dbReference>
<dbReference type="Pfam" id="PF00903">
    <property type="entry name" value="Glyoxalase"/>
    <property type="match status" value="1"/>
</dbReference>